<gene>
    <name evidence="6" type="ORF">GGX14DRAFT_426810</name>
</gene>
<name>A0AAD7E0Q7_9AGAR</name>
<dbReference type="Proteomes" id="UP001219525">
    <property type="component" value="Unassembled WGS sequence"/>
</dbReference>
<reference evidence="6" key="1">
    <citation type="submission" date="2023-03" db="EMBL/GenBank/DDBJ databases">
        <title>Massive genome expansion in bonnet fungi (Mycena s.s.) driven by repeated elements and novel gene families across ecological guilds.</title>
        <authorList>
            <consortium name="Lawrence Berkeley National Laboratory"/>
            <person name="Harder C.B."/>
            <person name="Miyauchi S."/>
            <person name="Viragh M."/>
            <person name="Kuo A."/>
            <person name="Thoen E."/>
            <person name="Andreopoulos B."/>
            <person name="Lu D."/>
            <person name="Skrede I."/>
            <person name="Drula E."/>
            <person name="Henrissat B."/>
            <person name="Morin E."/>
            <person name="Kohler A."/>
            <person name="Barry K."/>
            <person name="LaButti K."/>
            <person name="Morin E."/>
            <person name="Salamov A."/>
            <person name="Lipzen A."/>
            <person name="Mereny Z."/>
            <person name="Hegedus B."/>
            <person name="Baldrian P."/>
            <person name="Stursova M."/>
            <person name="Weitz H."/>
            <person name="Taylor A."/>
            <person name="Grigoriev I.V."/>
            <person name="Nagy L.G."/>
            <person name="Martin F."/>
            <person name="Kauserud H."/>
        </authorList>
    </citation>
    <scope>NUCLEOTIDE SEQUENCE</scope>
    <source>
        <strain evidence="6">9144</strain>
    </source>
</reference>
<evidence type="ECO:0000313" key="7">
    <source>
        <dbReference type="Proteomes" id="UP001219525"/>
    </source>
</evidence>
<dbReference type="GO" id="GO:0006999">
    <property type="term" value="P:nuclear pore organization"/>
    <property type="evidence" value="ECO:0007669"/>
    <property type="project" value="TreeGrafter"/>
</dbReference>
<feature type="region of interest" description="Disordered" evidence="5">
    <location>
        <begin position="449"/>
        <end position="468"/>
    </location>
</feature>
<dbReference type="GO" id="GO:0017056">
    <property type="term" value="F:structural constituent of nuclear pore"/>
    <property type="evidence" value="ECO:0007669"/>
    <property type="project" value="TreeGrafter"/>
</dbReference>
<evidence type="ECO:0000256" key="2">
    <source>
        <dbReference type="ARBA" id="ARBA00005892"/>
    </source>
</evidence>
<accession>A0AAD7E0Q7</accession>
<proteinExistence type="inferred from homology"/>
<comment type="caution">
    <text evidence="6">The sequence shown here is derived from an EMBL/GenBank/DDBJ whole genome shotgun (WGS) entry which is preliminary data.</text>
</comment>
<comment type="similarity">
    <text evidence="2">Belongs to the NUP186/NUP192/NUP205 family.</text>
</comment>
<protein>
    <submittedName>
        <fullName evidence="6">Nucleoporin Nup186/Nup192/Nup205</fullName>
    </submittedName>
</protein>
<dbReference type="GO" id="GO:0044611">
    <property type="term" value="C:nuclear pore inner ring"/>
    <property type="evidence" value="ECO:0007669"/>
    <property type="project" value="TreeGrafter"/>
</dbReference>
<comment type="subcellular location">
    <subcellularLocation>
        <location evidence="1">Nucleus</location>
    </subcellularLocation>
</comment>
<dbReference type="EMBL" id="JARJCW010000006">
    <property type="protein sequence ID" value="KAJ7223086.1"/>
    <property type="molecule type" value="Genomic_DNA"/>
</dbReference>
<dbReference type="PANTHER" id="PTHR31344:SF0">
    <property type="entry name" value="NUCLEAR PORE COMPLEX PROTEIN NUP205"/>
    <property type="match status" value="1"/>
</dbReference>
<evidence type="ECO:0000256" key="4">
    <source>
        <dbReference type="ARBA" id="ARBA00023242"/>
    </source>
</evidence>
<organism evidence="6 7">
    <name type="scientific">Mycena pura</name>
    <dbReference type="NCBI Taxonomy" id="153505"/>
    <lineage>
        <taxon>Eukaryota</taxon>
        <taxon>Fungi</taxon>
        <taxon>Dikarya</taxon>
        <taxon>Basidiomycota</taxon>
        <taxon>Agaricomycotina</taxon>
        <taxon>Agaricomycetes</taxon>
        <taxon>Agaricomycetidae</taxon>
        <taxon>Agaricales</taxon>
        <taxon>Marasmiineae</taxon>
        <taxon>Mycenaceae</taxon>
        <taxon>Mycena</taxon>
    </lineage>
</organism>
<dbReference type="InterPro" id="IPR021827">
    <property type="entry name" value="Nup186/Nup192/Nup205"/>
</dbReference>
<evidence type="ECO:0000256" key="5">
    <source>
        <dbReference type="SAM" id="MobiDB-lite"/>
    </source>
</evidence>
<keyword evidence="4" id="KW-0539">Nucleus</keyword>
<dbReference type="PANTHER" id="PTHR31344">
    <property type="entry name" value="NUCLEAR PORE COMPLEX PROTEIN NUP205"/>
    <property type="match status" value="1"/>
</dbReference>
<sequence>MDSIARLRSLLLGVTSHGIQHGEQELFDELMVHKSCLLNLFDVGGRNPQEQRELESGKTMLNGKPVAVNADFTRQVLFLSQQLETSERYIAGLIHSVTTENPNIQPTDCIELAVAQFHARRRQLAECLVYIFQAAQVADLSDASSTLTRIADFIQKDLLSLATSRTTAPVSLASRLVRELQNLGSSVAKADAARKSARTGTVPPSAQGVAPSLGYDILNARYESLKYERRSLATCLCTIARLGYMSPNEIKAVVDWLSSTPNQPLSFYLLASVLSALDPVAPGNSVDAARAELTQSDMMSFMAKKLAISTEWKDPGLKATILLKWTLFLTDARHRNPQLEHRSGFKTEELETQIWNAVQSDAFTYLTLAVVQLERRRGSPMPSYANTLTLSPEQQEQRELPSEDFTPTVLSAFEILVRSLITHASSELRKIKQRQEDLVLASARTDRTRPGPARFASTIASESDRPAASPRGDIALLYSFIGLLYSALPPERALQFWGSTPLGQSLTYLEHTESTLGRLPVFLQWAVWSTQMHDVTMSTALYDMLAGLANGQHCSELAHNFMARGGGEVVPGSSLPSSSVGGPSVSWTVIFGLLDSWAASNSAVRAGPPPQAFGNTLGMSSFNNPPPPQQPQAPAIGPKDVLLAHSFLRLLSTVVTHSVAVRKAIAGHTHFRAIPTLVSLIPLGIPLELKGTLFDALAAFCQPGAGTPGLEICKSVWLLMERLEVINVRVGSSSGFSVNLPPVKGVEMELDEIEALHKLYPATIPFLRLLSTLIHTPKRISLKDRVVEANVNTIPESLGQPYRLPGIGPFITFVIDNVFANIPNREYLHPSDRWQTNDLCLCFIERALASFDLESLGRASNDAQLKGETILALLAHPGYDISKRLLTNSPLQSSLLTYVVEGLAGFENGLADEEPYFGSTIVRVLRIILRVLEIQDIFLDVLLPLLHELDSAPVVGTVHPRSYFTRFDQALSYGAQYVPALAAYVSFSAHPELVLLSVKILSSLSSSSAFSSLYTLIERSDESDRIMAGFVRILGTESATDVLLAENVAEEWTGAGAPDTNINVNPAPLEQAIRLAALQLFIRNTEADRPYPNIAHFFLFGNTKTEFVIQDPHALGAKRTCVHVILDLANVGVPRLDESDGPVPDSDPLFVTLPGLAELFYCVIYQLCTHARTSEFIMRYLRTREDFFARQLAAIPSQVPATIQDAGIEVTYADGAHVLTTVPALSSFLRLRSWIFDLAALDLHVLTSKGHYKGVAELLDILFGTNNKAYQWSHDGFQEVGQSHLRIIEFVQSLAFDWADALKVEPVDLRFLGQLNLLSCVRKDATGCEVIDRTALLSLLTLARRMLNAQGSVVTQAHADQLDAEISYILESCAVENHRREVAHAKSTGYESWKRLLDMTLTKCFTRLPHDHRENMLFDLLHILPMILRSEDMAESTAVLLSEAVLSSVTKLRADRRHQVLVQSANGDADAGSLPAERLYAILRNILESIVDNNRVELVRGNLYAAMINYVQLVTPSSSDTQDHKASAGLSTSLAASTTHEDFLFSESQALVPVSQSGRPVSSIVSLELGSLALMKPVIERLIATVSRDAIDGSEVWKTIAFMLLDSLVQLSSLEKQHIVLSTLVRQGVLSNFVRGIKESDLRLQSVLKPDPDDLNPLYVYEAKMSLFVRMAQTRLGAERLLDAQLIPILSQCDYLDARPEADQSFMDQGSFLPSAIHRYHQLLMPALQLVDGMLATLGTKHATVSNQTLDFLSSHSATIVILLKNETEQIPLALVEEMHLIVSLCASVLTHVPKSELLSPHSGFGAIHGAVLALATKCLGGGRWLAGVLPQTDAEMLSASTLALGYGSETKFDICKRQKERVMRKSIVEYIGAASEFTEPDIAPILSPITATPRHDERGPHFLATIPTMGDALDALNALCGDLSNMLTQIADISAELAAKEHVNVENINELLPDADPTFLRSLDIPQKRALACRELARVRRVAEGEARTLLGTLEMVLLLLWRHLLYYAEGHPTSSANLKASTTSSLRFLSPPEPETFRNDVAQRLAPVLARLAELDLGDEWLRASAGYVEIMGRRLRDSAGILGDAGEM</sequence>
<dbReference type="Pfam" id="PF11894">
    <property type="entry name" value="Nup192"/>
    <property type="match status" value="1"/>
</dbReference>
<evidence type="ECO:0000256" key="3">
    <source>
        <dbReference type="ARBA" id="ARBA00022448"/>
    </source>
</evidence>
<keyword evidence="3" id="KW-0813">Transport</keyword>
<evidence type="ECO:0000313" key="6">
    <source>
        <dbReference type="EMBL" id="KAJ7223086.1"/>
    </source>
</evidence>
<evidence type="ECO:0000256" key="1">
    <source>
        <dbReference type="ARBA" id="ARBA00004123"/>
    </source>
</evidence>
<keyword evidence="7" id="KW-1185">Reference proteome</keyword>